<evidence type="ECO:0000256" key="1">
    <source>
        <dbReference type="ARBA" id="ARBA00004141"/>
    </source>
</evidence>
<keyword evidence="7" id="KW-1185">Reference proteome</keyword>
<dbReference type="GO" id="GO:0016020">
    <property type="term" value="C:membrane"/>
    <property type="evidence" value="ECO:0007669"/>
    <property type="project" value="UniProtKB-SubCell"/>
</dbReference>
<organism evidence="6 7">
    <name type="scientific">Williamsia limnetica</name>
    <dbReference type="NCBI Taxonomy" id="882452"/>
    <lineage>
        <taxon>Bacteria</taxon>
        <taxon>Bacillati</taxon>
        <taxon>Actinomycetota</taxon>
        <taxon>Actinomycetes</taxon>
        <taxon>Mycobacteriales</taxon>
        <taxon>Nocardiaceae</taxon>
        <taxon>Williamsia</taxon>
    </lineage>
</organism>
<evidence type="ECO:0000313" key="7">
    <source>
        <dbReference type="Proteomes" id="UP000247591"/>
    </source>
</evidence>
<comment type="subcellular location">
    <subcellularLocation>
        <location evidence="1">Membrane</location>
        <topology evidence="1">Multi-pass membrane protein</topology>
    </subcellularLocation>
</comment>
<dbReference type="PANTHER" id="PTHR31885:SF6">
    <property type="entry name" value="GH04784P"/>
    <property type="match status" value="1"/>
</dbReference>
<name>A0A318REJ6_WILLI</name>
<dbReference type="GO" id="GO:0016787">
    <property type="term" value="F:hydrolase activity"/>
    <property type="evidence" value="ECO:0007669"/>
    <property type="project" value="TreeGrafter"/>
</dbReference>
<dbReference type="InterPro" id="IPR012506">
    <property type="entry name" value="TMEM86B-like"/>
</dbReference>
<proteinExistence type="inferred from homology"/>
<dbReference type="OrthoDB" id="4374980at2"/>
<comment type="caution">
    <text evidence="6">The sequence shown here is derived from an EMBL/GenBank/DDBJ whole genome shotgun (WGS) entry which is preliminary data.</text>
</comment>
<protein>
    <submittedName>
        <fullName evidence="6">Putative membrane protein YhhN</fullName>
    </submittedName>
</protein>
<keyword evidence="5" id="KW-0472">Membrane</keyword>
<evidence type="ECO:0000256" key="5">
    <source>
        <dbReference type="ARBA" id="ARBA00023136"/>
    </source>
</evidence>
<gene>
    <name evidence="6" type="ORF">DFR67_11563</name>
</gene>
<dbReference type="Pfam" id="PF07947">
    <property type="entry name" value="YhhN"/>
    <property type="match status" value="1"/>
</dbReference>
<dbReference type="Proteomes" id="UP000247591">
    <property type="component" value="Unassembled WGS sequence"/>
</dbReference>
<evidence type="ECO:0000256" key="2">
    <source>
        <dbReference type="ARBA" id="ARBA00007375"/>
    </source>
</evidence>
<dbReference type="RefSeq" id="WP_158540012.1">
    <property type="nucleotide sequence ID" value="NZ_QJSP01000015.1"/>
</dbReference>
<accession>A0A318REJ6</accession>
<keyword evidence="4" id="KW-1133">Transmembrane helix</keyword>
<dbReference type="PANTHER" id="PTHR31885">
    <property type="entry name" value="GH04784P"/>
    <property type="match status" value="1"/>
</dbReference>
<evidence type="ECO:0000313" key="6">
    <source>
        <dbReference type="EMBL" id="PYE13738.1"/>
    </source>
</evidence>
<dbReference type="AlphaFoldDB" id="A0A318REJ6"/>
<dbReference type="EMBL" id="QJSP01000015">
    <property type="protein sequence ID" value="PYE13738.1"/>
    <property type="molecule type" value="Genomic_DNA"/>
</dbReference>
<comment type="similarity">
    <text evidence="2">Belongs to the TMEM86 family.</text>
</comment>
<evidence type="ECO:0000256" key="3">
    <source>
        <dbReference type="ARBA" id="ARBA00022692"/>
    </source>
</evidence>
<sequence length="237" mass="24825">MGFPGWKLPERKIFVAATVAVSVAGAARRRPGVAATKPAALAALAVTVARGARHRSAPDNALLSLAVGASAAGDYFMYREEFATGPDKDRSLQTGATLFGLAHLAYLGLLIRHGGVPTTRRLLPRLAVMNEVAVLVILHQPRMLPVLGIYGGTLATMAATAADPALLRGADTDATRLLAAGGIAFMASDAILMNRRYLLRGAVPRAIAEATVLSTYFIAQMLLLDGMDALSRRSPGP</sequence>
<reference evidence="6 7" key="1">
    <citation type="submission" date="2018-06" db="EMBL/GenBank/DDBJ databases">
        <title>Genomic Encyclopedia of Type Strains, Phase IV (KMG-IV): sequencing the most valuable type-strain genomes for metagenomic binning, comparative biology and taxonomic classification.</title>
        <authorList>
            <person name="Goeker M."/>
        </authorList>
    </citation>
    <scope>NUCLEOTIDE SEQUENCE [LARGE SCALE GENOMIC DNA]</scope>
    <source>
        <strain evidence="6 7">DSM 45521</strain>
    </source>
</reference>
<evidence type="ECO:0000256" key="4">
    <source>
        <dbReference type="ARBA" id="ARBA00022989"/>
    </source>
</evidence>
<keyword evidence="3" id="KW-0812">Transmembrane</keyword>